<sequence length="46" mass="5293">MFYLGRRVDGYKDLAIEVSEKFNLPVVTSASSVGMAFQIIWEYFVD</sequence>
<comment type="caution">
    <text evidence="1">The sequence shown here is derived from an EMBL/GenBank/DDBJ whole genome shotgun (WGS) entry which is preliminary data.</text>
</comment>
<reference evidence="1 2" key="1">
    <citation type="journal article" date="2024" name="Front. Microbiol.">
        <title>Pangenomic and biochemical analyses of Helcococcus ovis reveal widespread tetracycline resistance and a novel bacterial species, Helcococcus bovis.</title>
        <authorList>
            <person name="Cunha F."/>
            <person name="Zhai Y."/>
            <person name="Casaro S."/>
            <person name="Jones K.L."/>
            <person name="Hernandez M."/>
            <person name="Bisinotto R.S."/>
            <person name="Kariyawasam S."/>
            <person name="Brown M.B."/>
            <person name="Phillips A."/>
            <person name="Jeong K.C."/>
            <person name="Galvao K.N."/>
        </authorList>
    </citation>
    <scope>NUCLEOTIDE SEQUENCE [LARGE SCALE GENOMIC DNA]</scope>
    <source>
        <strain evidence="1 2">KG197</strain>
    </source>
</reference>
<evidence type="ECO:0000313" key="1">
    <source>
        <dbReference type="EMBL" id="MFM1524624.1"/>
    </source>
</evidence>
<keyword evidence="2" id="KW-1185">Reference proteome</keyword>
<proteinExistence type="predicted"/>
<organism evidence="1 2">
    <name type="scientific">Helcococcus bovis</name>
    <dbReference type="NCBI Taxonomy" id="3153252"/>
    <lineage>
        <taxon>Bacteria</taxon>
        <taxon>Bacillati</taxon>
        <taxon>Bacillota</taxon>
        <taxon>Tissierellia</taxon>
        <taxon>Tissierellales</taxon>
        <taxon>Peptoniphilaceae</taxon>
        <taxon>Helcococcus</taxon>
    </lineage>
</organism>
<protein>
    <submittedName>
        <fullName evidence="1">Uncharacterized protein</fullName>
    </submittedName>
</protein>
<dbReference type="RefSeq" id="WP_408126370.1">
    <property type="nucleotide sequence ID" value="NZ_JBFNFH010000004.1"/>
</dbReference>
<dbReference type="Proteomes" id="UP001629536">
    <property type="component" value="Unassembled WGS sequence"/>
</dbReference>
<evidence type="ECO:0000313" key="2">
    <source>
        <dbReference type="Proteomes" id="UP001629536"/>
    </source>
</evidence>
<accession>A0ABW9F5R8</accession>
<gene>
    <name evidence="1" type="ORF">ABGF40_02950</name>
</gene>
<dbReference type="EMBL" id="JBFNFH010000004">
    <property type="protein sequence ID" value="MFM1524624.1"/>
    <property type="molecule type" value="Genomic_DNA"/>
</dbReference>
<name>A0ABW9F5R8_9FIRM</name>